<sequence length="189" mass="21622">MARTLADLPWPVTTERLSLRAATILDVAAVFGYRRLPEVGQWLTRLPDDLDAWRVRFAERLPTTIMIEEDGDVIGDLYLRVQDGWAQHEVKEQAAGAEAEIGWSLDPRFAGHGYATEAARELLRICFDDLGLRRVFASCFAANEPSWRLMERLGMRREQYAVADSLHRDGRWLDGMTYALLADEWRAAR</sequence>
<evidence type="ECO:0000259" key="1">
    <source>
        <dbReference type="PROSITE" id="PS51186"/>
    </source>
</evidence>
<keyword evidence="2" id="KW-0808">Transferase</keyword>
<proteinExistence type="predicted"/>
<dbReference type="Gene3D" id="3.40.630.30">
    <property type="match status" value="1"/>
</dbReference>
<dbReference type="InterPro" id="IPR000182">
    <property type="entry name" value="GNAT_dom"/>
</dbReference>
<reference evidence="2 3" key="1">
    <citation type="submission" date="2019-07" db="EMBL/GenBank/DDBJ databases">
        <title>Whole genome shotgun sequence of Pseudonocardia sulfidoxydans NBRC 16205.</title>
        <authorList>
            <person name="Hosoyama A."/>
            <person name="Uohara A."/>
            <person name="Ohji S."/>
            <person name="Ichikawa N."/>
        </authorList>
    </citation>
    <scope>NUCLEOTIDE SEQUENCE [LARGE SCALE GENOMIC DNA]</scope>
    <source>
        <strain evidence="2 3">NBRC 16205</strain>
    </source>
</reference>
<feature type="domain" description="N-acetyltransferase" evidence="1">
    <location>
        <begin position="17"/>
        <end position="183"/>
    </location>
</feature>
<dbReference type="GO" id="GO:0016747">
    <property type="term" value="F:acyltransferase activity, transferring groups other than amino-acyl groups"/>
    <property type="evidence" value="ECO:0007669"/>
    <property type="project" value="InterPro"/>
</dbReference>
<accession>A0A511DHG7</accession>
<dbReference type="AlphaFoldDB" id="A0A511DHG7"/>
<dbReference type="Pfam" id="PF13302">
    <property type="entry name" value="Acetyltransf_3"/>
    <property type="match status" value="1"/>
</dbReference>
<evidence type="ECO:0000313" key="3">
    <source>
        <dbReference type="Proteomes" id="UP000321685"/>
    </source>
</evidence>
<dbReference type="SUPFAM" id="SSF55729">
    <property type="entry name" value="Acyl-CoA N-acyltransferases (Nat)"/>
    <property type="match status" value="1"/>
</dbReference>
<dbReference type="EMBL" id="BJVJ01000030">
    <property type="protein sequence ID" value="GEL24221.1"/>
    <property type="molecule type" value="Genomic_DNA"/>
</dbReference>
<evidence type="ECO:0000313" key="2">
    <source>
        <dbReference type="EMBL" id="GEL24221.1"/>
    </source>
</evidence>
<organism evidence="2 3">
    <name type="scientific">Pseudonocardia sulfidoxydans NBRC 16205</name>
    <dbReference type="NCBI Taxonomy" id="1223511"/>
    <lineage>
        <taxon>Bacteria</taxon>
        <taxon>Bacillati</taxon>
        <taxon>Actinomycetota</taxon>
        <taxon>Actinomycetes</taxon>
        <taxon>Pseudonocardiales</taxon>
        <taxon>Pseudonocardiaceae</taxon>
        <taxon>Pseudonocardia</taxon>
    </lineage>
</organism>
<gene>
    <name evidence="2" type="ORF">PSU4_31750</name>
</gene>
<protein>
    <submittedName>
        <fullName evidence="2">N-acetyltransferase</fullName>
    </submittedName>
</protein>
<dbReference type="InterPro" id="IPR051531">
    <property type="entry name" value="N-acetyltransferase"/>
</dbReference>
<dbReference type="InterPro" id="IPR016181">
    <property type="entry name" value="Acyl_CoA_acyltransferase"/>
</dbReference>
<keyword evidence="3" id="KW-1185">Reference proteome</keyword>
<dbReference type="Proteomes" id="UP000321685">
    <property type="component" value="Unassembled WGS sequence"/>
</dbReference>
<comment type="caution">
    <text evidence="2">The sequence shown here is derived from an EMBL/GenBank/DDBJ whole genome shotgun (WGS) entry which is preliminary data.</text>
</comment>
<dbReference type="PANTHER" id="PTHR43792">
    <property type="entry name" value="GNAT FAMILY, PUTATIVE (AFU_ORTHOLOGUE AFUA_3G00765)-RELATED-RELATED"/>
    <property type="match status" value="1"/>
</dbReference>
<name>A0A511DHG7_9PSEU</name>
<dbReference type="RefSeq" id="WP_222596276.1">
    <property type="nucleotide sequence ID" value="NZ_BJVJ01000030.1"/>
</dbReference>
<dbReference type="PROSITE" id="PS51186">
    <property type="entry name" value="GNAT"/>
    <property type="match status" value="1"/>
</dbReference>